<gene>
    <name evidence="2" type="ORF">DICPUDRAFT_77835</name>
</gene>
<dbReference type="KEGG" id="dpp:DICPUDRAFT_77835"/>
<dbReference type="GeneID" id="10500460"/>
<evidence type="ECO:0000313" key="3">
    <source>
        <dbReference type="Proteomes" id="UP000001064"/>
    </source>
</evidence>
<feature type="domain" description="Barstar (barnase inhibitor)" evidence="1">
    <location>
        <begin position="3"/>
        <end position="71"/>
    </location>
</feature>
<dbReference type="InterPro" id="IPR000468">
    <property type="entry name" value="Barstar"/>
</dbReference>
<dbReference type="SUPFAM" id="SSF52038">
    <property type="entry name" value="Barstar-related"/>
    <property type="match status" value="1"/>
</dbReference>
<organism evidence="2 3">
    <name type="scientific">Dictyostelium purpureum</name>
    <name type="common">Slime mold</name>
    <dbReference type="NCBI Taxonomy" id="5786"/>
    <lineage>
        <taxon>Eukaryota</taxon>
        <taxon>Amoebozoa</taxon>
        <taxon>Evosea</taxon>
        <taxon>Eumycetozoa</taxon>
        <taxon>Dictyostelia</taxon>
        <taxon>Dictyosteliales</taxon>
        <taxon>Dictyosteliaceae</taxon>
        <taxon>Dictyostelium</taxon>
    </lineage>
</organism>
<evidence type="ECO:0000259" key="1">
    <source>
        <dbReference type="Pfam" id="PF01337"/>
    </source>
</evidence>
<proteinExistence type="predicted"/>
<dbReference type="AlphaFoldDB" id="F0ZHR9"/>
<dbReference type="Proteomes" id="UP000001064">
    <property type="component" value="Unassembled WGS sequence"/>
</dbReference>
<dbReference type="InParanoid" id="F0ZHR9"/>
<dbReference type="Gene3D" id="3.30.370.10">
    <property type="entry name" value="Barstar-like"/>
    <property type="match status" value="1"/>
</dbReference>
<dbReference type="Pfam" id="PF01337">
    <property type="entry name" value="Barstar"/>
    <property type="match status" value="1"/>
</dbReference>
<dbReference type="EMBL" id="GL871024">
    <property type="protein sequence ID" value="EGC36523.1"/>
    <property type="molecule type" value="Genomic_DNA"/>
</dbReference>
<dbReference type="RefSeq" id="XP_003286968.1">
    <property type="nucleotide sequence ID" value="XM_003286920.1"/>
</dbReference>
<reference evidence="3" key="1">
    <citation type="journal article" date="2011" name="Genome Biol.">
        <title>Comparative genomics of the social amoebae Dictyostelium discoideum and Dictyostelium purpureum.</title>
        <authorList>
            <consortium name="US DOE Joint Genome Institute (JGI-PGF)"/>
            <person name="Sucgang R."/>
            <person name="Kuo A."/>
            <person name="Tian X."/>
            <person name="Salerno W."/>
            <person name="Parikh A."/>
            <person name="Feasley C.L."/>
            <person name="Dalin E."/>
            <person name="Tu H."/>
            <person name="Huang E."/>
            <person name="Barry K."/>
            <person name="Lindquist E."/>
            <person name="Shapiro H."/>
            <person name="Bruce D."/>
            <person name="Schmutz J."/>
            <person name="Salamov A."/>
            <person name="Fey P."/>
            <person name="Gaudet P."/>
            <person name="Anjard C."/>
            <person name="Babu M.M."/>
            <person name="Basu S."/>
            <person name="Bushmanova Y."/>
            <person name="van der Wel H."/>
            <person name="Katoh-Kurasawa M."/>
            <person name="Dinh C."/>
            <person name="Coutinho P.M."/>
            <person name="Saito T."/>
            <person name="Elias M."/>
            <person name="Schaap P."/>
            <person name="Kay R.R."/>
            <person name="Henrissat B."/>
            <person name="Eichinger L."/>
            <person name="Rivero F."/>
            <person name="Putnam N.H."/>
            <person name="West C.M."/>
            <person name="Loomis W.F."/>
            <person name="Chisholm R.L."/>
            <person name="Shaulsky G."/>
            <person name="Strassmann J.E."/>
            <person name="Queller D.C."/>
            <person name="Kuspa A."/>
            <person name="Grigoriev I.V."/>
        </authorList>
    </citation>
    <scope>NUCLEOTIDE SEQUENCE [LARGE SCALE GENOMIC DNA]</scope>
    <source>
        <strain evidence="3">QSDP1</strain>
    </source>
</reference>
<accession>F0ZHR9</accession>
<dbReference type="VEuPathDB" id="AmoebaDB:DICPUDRAFT_77835"/>
<keyword evidence="3" id="KW-1185">Reference proteome</keyword>
<protein>
    <recommendedName>
        <fullName evidence="1">Barstar (barnase inhibitor) domain-containing protein</fullName>
    </recommendedName>
</protein>
<evidence type="ECO:0000313" key="2">
    <source>
        <dbReference type="EMBL" id="EGC36523.1"/>
    </source>
</evidence>
<sequence>MTKTFIINGNNINNIETFYKEINEIFMKNVDWKLGASLDALNDMLYGGFGEIDGNEEVIFIWKNFEKNKIDLGYECTKEYYENKLKSPQIFNVKHFQEEIEKLEKGQGQTYMDIILEIINDHKNIKLIKQ</sequence>
<dbReference type="InterPro" id="IPR035905">
    <property type="entry name" value="Barstar-like_sf"/>
</dbReference>
<name>F0ZHR9_DICPU</name>